<gene>
    <name evidence="1" type="ORF">KAK10_07160</name>
</gene>
<proteinExistence type="predicted"/>
<evidence type="ECO:0000313" key="1">
    <source>
        <dbReference type="EMBL" id="MCM2437686.1"/>
    </source>
</evidence>
<accession>A0ABT0VJ43</accession>
<name>A0ABT0VJ43_9LACO</name>
<keyword evidence="2" id="KW-1185">Reference proteome</keyword>
<organism evidence="1 2">
    <name type="scientific">Periweissella beninensis</name>
    <dbReference type="NCBI Taxonomy" id="504936"/>
    <lineage>
        <taxon>Bacteria</taxon>
        <taxon>Bacillati</taxon>
        <taxon>Bacillota</taxon>
        <taxon>Bacilli</taxon>
        <taxon>Lactobacillales</taxon>
        <taxon>Lactobacillaceae</taxon>
        <taxon>Periweissella</taxon>
    </lineage>
</organism>
<dbReference type="RefSeq" id="WP_205143380.1">
    <property type="nucleotide sequence ID" value="NZ_JAFBDN010000005.1"/>
</dbReference>
<evidence type="ECO:0000313" key="2">
    <source>
        <dbReference type="Proteomes" id="UP001057481"/>
    </source>
</evidence>
<dbReference type="Proteomes" id="UP001057481">
    <property type="component" value="Unassembled WGS sequence"/>
</dbReference>
<comment type="caution">
    <text evidence="1">The sequence shown here is derived from an EMBL/GenBank/DDBJ whole genome shotgun (WGS) entry which is preliminary data.</text>
</comment>
<protein>
    <submittedName>
        <fullName evidence="1">IpaB/EvcA family protein</fullName>
    </submittedName>
</protein>
<dbReference type="EMBL" id="JAGMVS010000066">
    <property type="protein sequence ID" value="MCM2437686.1"/>
    <property type="molecule type" value="Genomic_DNA"/>
</dbReference>
<sequence length="326" mass="37142">MSDIRLGTAAKELLDQINQMYPGEVLVRFGDTKSGYVRHDQATRDALGSRIVVQVTDVTAPDYTATHELMHILLPLVGFPQIFFHGSFGDEKLDEQLMIMTTSLYNVIAHEVVVTEQRRHHLINETVAKQYALGVATTLTKEDNGNDDEAALRLLILLDALVFYADDMHKTKYLKQFKNDYPIAFKAATAIYKDVLGSTIDSPFTMHRAIVKLFKAFDKQMLEWDMPKLHSTEFVTVSSVLSQRQLRMQVRQIFEVFHSEMLDKQTGERAYVGLNRTTRQNSFVLSVPDEATGGSTEWFKQLYDMSVEELFDSLALPYTIREVAES</sequence>
<reference evidence="1" key="1">
    <citation type="submission" date="2021-04" db="EMBL/GenBank/DDBJ databases">
        <title>Taxonomic assessment of Weissella genus.</title>
        <authorList>
            <person name="Fanelli F."/>
            <person name="Chieffi D."/>
            <person name="Dell'Aquila A."/>
            <person name="Gyu-Sung C."/>
            <person name="Franz C.M.A.P."/>
            <person name="Fusco V."/>
        </authorList>
    </citation>
    <scope>NUCLEOTIDE SEQUENCE</scope>
    <source>
        <strain evidence="1">LMG 25373</strain>
    </source>
</reference>